<evidence type="ECO:0000313" key="7">
    <source>
        <dbReference type="EMBL" id="MBO8477058.1"/>
    </source>
</evidence>
<dbReference type="Pfam" id="PF04505">
    <property type="entry name" value="CD225"/>
    <property type="match status" value="1"/>
</dbReference>
<reference evidence="7" key="2">
    <citation type="journal article" date="2021" name="PeerJ">
        <title>Extensive microbial diversity within the chicken gut microbiome revealed by metagenomics and culture.</title>
        <authorList>
            <person name="Gilroy R."/>
            <person name="Ravi A."/>
            <person name="Getino M."/>
            <person name="Pursley I."/>
            <person name="Horton D.L."/>
            <person name="Alikhan N.F."/>
            <person name="Baker D."/>
            <person name="Gharbi K."/>
            <person name="Hall N."/>
            <person name="Watson M."/>
            <person name="Adriaenssens E.M."/>
            <person name="Foster-Nyarko E."/>
            <person name="Jarju S."/>
            <person name="Secka A."/>
            <person name="Antonio M."/>
            <person name="Oren A."/>
            <person name="Chaudhuri R.R."/>
            <person name="La Ragione R."/>
            <person name="Hildebrand F."/>
            <person name="Pallen M.J."/>
        </authorList>
    </citation>
    <scope>NUCLEOTIDE SEQUENCE</scope>
    <source>
        <strain evidence="7">6919</strain>
    </source>
</reference>
<evidence type="ECO:0000256" key="3">
    <source>
        <dbReference type="ARBA" id="ARBA00022989"/>
    </source>
</evidence>
<evidence type="ECO:0000259" key="6">
    <source>
        <dbReference type="Pfam" id="PF14237"/>
    </source>
</evidence>
<comment type="caution">
    <text evidence="7">The sequence shown here is derived from an EMBL/GenBank/DDBJ whole genome shotgun (WGS) entry which is preliminary data.</text>
</comment>
<dbReference type="InterPro" id="IPR051423">
    <property type="entry name" value="CD225/Dispanin"/>
</dbReference>
<evidence type="ECO:0000256" key="4">
    <source>
        <dbReference type="ARBA" id="ARBA00023136"/>
    </source>
</evidence>
<feature type="transmembrane region" description="Helical" evidence="5">
    <location>
        <begin position="107"/>
        <end position="131"/>
    </location>
</feature>
<dbReference type="GO" id="GO:0016020">
    <property type="term" value="C:membrane"/>
    <property type="evidence" value="ECO:0007669"/>
    <property type="project" value="UniProtKB-SubCell"/>
</dbReference>
<evidence type="ECO:0000256" key="2">
    <source>
        <dbReference type="ARBA" id="ARBA00022692"/>
    </source>
</evidence>
<evidence type="ECO:0000256" key="1">
    <source>
        <dbReference type="ARBA" id="ARBA00004370"/>
    </source>
</evidence>
<keyword evidence="2 5" id="KW-0812">Transmembrane</keyword>
<organism evidence="7 8">
    <name type="scientific">Candidatus Limisoma faecipullorum</name>
    <dbReference type="NCBI Taxonomy" id="2840854"/>
    <lineage>
        <taxon>Bacteria</taxon>
        <taxon>Pseudomonadati</taxon>
        <taxon>Bacteroidota</taxon>
        <taxon>Bacteroidia</taxon>
        <taxon>Bacteroidales</taxon>
        <taxon>Candidatus Limisoma</taxon>
    </lineage>
</organism>
<sequence length="194" mass="21882">MKAYFYIDSNNVQKGPVAGERLTEFGVTAETPVWCDGMSDWMPAETVDELKPLFQQPPWQQFGQQQYAGSQSYQQQPNYGSYQQPYNQSRQYGYNPQQPVPEKPDNWLAWSILCTILCCLPFGVVGIVYAAQVDSLWNQGRFTEAIKAAKKAKTFTLIGVISAAIFLLIYFLIWFFAAALGIGAATMAAESYYY</sequence>
<keyword evidence="4 5" id="KW-0472">Membrane</keyword>
<gene>
    <name evidence="7" type="ORF">IAB88_08715</name>
</gene>
<dbReference type="PANTHER" id="PTHR14948:SF25">
    <property type="entry name" value="DUF4190 DOMAIN-CONTAINING PROTEIN"/>
    <property type="match status" value="1"/>
</dbReference>
<proteinExistence type="predicted"/>
<evidence type="ECO:0000313" key="8">
    <source>
        <dbReference type="Proteomes" id="UP000823598"/>
    </source>
</evidence>
<protein>
    <submittedName>
        <fullName evidence="7">CD225/dispanin family protein</fullName>
    </submittedName>
</protein>
<feature type="domain" description="GYF" evidence="6">
    <location>
        <begin position="4"/>
        <end position="50"/>
    </location>
</feature>
<keyword evidence="3 5" id="KW-1133">Transmembrane helix</keyword>
<dbReference type="InterPro" id="IPR007593">
    <property type="entry name" value="CD225/Dispanin_fam"/>
</dbReference>
<dbReference type="PANTHER" id="PTHR14948">
    <property type="entry name" value="NG5"/>
    <property type="match status" value="1"/>
</dbReference>
<accession>A0A9D9ISX1</accession>
<dbReference type="Proteomes" id="UP000823598">
    <property type="component" value="Unassembled WGS sequence"/>
</dbReference>
<evidence type="ECO:0000256" key="5">
    <source>
        <dbReference type="SAM" id="Phobius"/>
    </source>
</evidence>
<reference evidence="7" key="1">
    <citation type="submission" date="2020-10" db="EMBL/GenBank/DDBJ databases">
        <authorList>
            <person name="Gilroy R."/>
        </authorList>
    </citation>
    <scope>NUCLEOTIDE SEQUENCE</scope>
    <source>
        <strain evidence="7">6919</strain>
    </source>
</reference>
<dbReference type="AlphaFoldDB" id="A0A9D9ISX1"/>
<comment type="subcellular location">
    <subcellularLocation>
        <location evidence="1">Membrane</location>
    </subcellularLocation>
</comment>
<feature type="transmembrane region" description="Helical" evidence="5">
    <location>
        <begin position="152"/>
        <end position="185"/>
    </location>
</feature>
<dbReference type="InterPro" id="IPR025640">
    <property type="entry name" value="GYF_2"/>
</dbReference>
<dbReference type="EMBL" id="JADIMC010000100">
    <property type="protein sequence ID" value="MBO8477058.1"/>
    <property type="molecule type" value="Genomic_DNA"/>
</dbReference>
<dbReference type="Pfam" id="PF14237">
    <property type="entry name" value="GYF_2"/>
    <property type="match status" value="1"/>
</dbReference>
<name>A0A9D9ISX1_9BACT</name>